<name>A0AAV0NZV2_9ROSI</name>
<accession>A0AAV0NZV2</accession>
<gene>
    <name evidence="2" type="ORF">LITE_LOCUS36170</name>
</gene>
<dbReference type="GO" id="GO:0003676">
    <property type="term" value="F:nucleic acid binding"/>
    <property type="evidence" value="ECO:0007669"/>
    <property type="project" value="InterPro"/>
</dbReference>
<keyword evidence="3" id="KW-1185">Reference proteome</keyword>
<dbReference type="Pfam" id="PF13456">
    <property type="entry name" value="RVT_3"/>
    <property type="match status" value="1"/>
</dbReference>
<comment type="caution">
    <text evidence="2">The sequence shown here is derived from an EMBL/GenBank/DDBJ whole genome shotgun (WGS) entry which is preliminary data.</text>
</comment>
<dbReference type="InterPro" id="IPR002156">
    <property type="entry name" value="RNaseH_domain"/>
</dbReference>
<reference evidence="2" key="1">
    <citation type="submission" date="2022-08" db="EMBL/GenBank/DDBJ databases">
        <authorList>
            <person name="Gutierrez-Valencia J."/>
        </authorList>
    </citation>
    <scope>NUCLEOTIDE SEQUENCE</scope>
</reference>
<dbReference type="AlphaFoldDB" id="A0AAV0NZV2"/>
<proteinExistence type="predicted"/>
<protein>
    <recommendedName>
        <fullName evidence="1">RNase H type-1 domain-containing protein</fullName>
    </recommendedName>
</protein>
<feature type="domain" description="RNase H type-1" evidence="1">
    <location>
        <begin position="7"/>
        <end position="45"/>
    </location>
</feature>
<organism evidence="2 3">
    <name type="scientific">Linum tenue</name>
    <dbReference type="NCBI Taxonomy" id="586396"/>
    <lineage>
        <taxon>Eukaryota</taxon>
        <taxon>Viridiplantae</taxon>
        <taxon>Streptophyta</taxon>
        <taxon>Embryophyta</taxon>
        <taxon>Tracheophyta</taxon>
        <taxon>Spermatophyta</taxon>
        <taxon>Magnoliopsida</taxon>
        <taxon>eudicotyledons</taxon>
        <taxon>Gunneridae</taxon>
        <taxon>Pentapetalae</taxon>
        <taxon>rosids</taxon>
        <taxon>fabids</taxon>
        <taxon>Malpighiales</taxon>
        <taxon>Linaceae</taxon>
        <taxon>Linum</taxon>
    </lineage>
</organism>
<evidence type="ECO:0000313" key="3">
    <source>
        <dbReference type="Proteomes" id="UP001154282"/>
    </source>
</evidence>
<evidence type="ECO:0000313" key="2">
    <source>
        <dbReference type="EMBL" id="CAI0464392.1"/>
    </source>
</evidence>
<dbReference type="GO" id="GO:0004523">
    <property type="term" value="F:RNA-DNA hybrid ribonuclease activity"/>
    <property type="evidence" value="ECO:0007669"/>
    <property type="project" value="InterPro"/>
</dbReference>
<sequence>MDRICRNHHHTAIVSLFIELLDQDWEVSISHIYHEGNKCADYLVSYGHCMPSGTHLVPVSYMNLNYFLLYDYQGLPNPVWC</sequence>
<dbReference type="EMBL" id="CAMGYJ010000008">
    <property type="protein sequence ID" value="CAI0464392.1"/>
    <property type="molecule type" value="Genomic_DNA"/>
</dbReference>
<dbReference type="Proteomes" id="UP001154282">
    <property type="component" value="Unassembled WGS sequence"/>
</dbReference>
<evidence type="ECO:0000259" key="1">
    <source>
        <dbReference type="Pfam" id="PF13456"/>
    </source>
</evidence>